<sequence>MKNIWKMLMIVSLGLFLAACSLEGLDQYSPDQIVAKAVEDNENITGFYMKTDFDVYKGEEKIEDSIIEQWTDKENKRIKSMSETAKGEVSMSVNDGEKIIHYSSLQGDAVVMDTLEENDQFIGQSPKDDLKFTLENLRETHNIEVVGDEEINGFDTYHIKATPKKKDSLMGEEEYWISKNNWFIIKSISKSDDLTIEYTVTELEINPVFDEETFTIDLPEGVELKTMEEMDPAEKTTLAELAENYGQPILTSKNYDLVSAEKFYMEGFDRTEATQEFMKDGYKQFILTSFEAPEEELSVGLEEKEEIEVRGVKAIYMNDVIQNLVWDEDGMSYSLLSMNPELTKEDLIEIAENLEFVEK</sequence>
<protein>
    <submittedName>
        <fullName evidence="3">Outer membrane lipoprotein carrier protein LolA</fullName>
    </submittedName>
</protein>
<dbReference type="RefSeq" id="WP_153402825.1">
    <property type="nucleotide sequence ID" value="NZ_ML762429.1"/>
</dbReference>
<dbReference type="PANTHER" id="PTHR37507">
    <property type="entry name" value="SPORULATION PROTEIN YDCC"/>
    <property type="match status" value="1"/>
</dbReference>
<dbReference type="OrthoDB" id="2389132at2"/>
<evidence type="ECO:0000256" key="1">
    <source>
        <dbReference type="SAM" id="SignalP"/>
    </source>
</evidence>
<evidence type="ECO:0000259" key="2">
    <source>
        <dbReference type="Pfam" id="PF17131"/>
    </source>
</evidence>
<reference evidence="3 4" key="1">
    <citation type="submission" date="2019-10" db="EMBL/GenBank/DDBJ databases">
        <title>Gracilibacillus sp. nov. isolated from rice seeds.</title>
        <authorList>
            <person name="He S."/>
        </authorList>
    </citation>
    <scope>NUCLEOTIDE SEQUENCE [LARGE SCALE GENOMIC DNA]</scope>
    <source>
        <strain evidence="3 4">TD8</strain>
    </source>
</reference>
<dbReference type="PROSITE" id="PS51257">
    <property type="entry name" value="PROKAR_LIPOPROTEIN"/>
    <property type="match status" value="1"/>
</dbReference>
<dbReference type="SUPFAM" id="SSF89392">
    <property type="entry name" value="Prokaryotic lipoproteins and lipoprotein localization factors"/>
    <property type="match status" value="1"/>
</dbReference>
<dbReference type="InterPro" id="IPR033399">
    <property type="entry name" value="TP_0789-like"/>
</dbReference>
<comment type="caution">
    <text evidence="3">The sequence shown here is derived from an EMBL/GenBank/DDBJ whole genome shotgun (WGS) entry which is preliminary data.</text>
</comment>
<name>A0A7C8GUD2_9BACI</name>
<accession>A0A7C8GUD2</accession>
<dbReference type="PANTHER" id="PTHR37507:SF2">
    <property type="entry name" value="SPORULATION PROTEIN YDCC"/>
    <property type="match status" value="1"/>
</dbReference>
<organism evidence="3 4">
    <name type="scientific">Gracilibacillus oryzae</name>
    <dbReference type="NCBI Taxonomy" id="1672701"/>
    <lineage>
        <taxon>Bacteria</taxon>
        <taxon>Bacillati</taxon>
        <taxon>Bacillota</taxon>
        <taxon>Bacilli</taxon>
        <taxon>Bacillales</taxon>
        <taxon>Bacillaceae</taxon>
        <taxon>Gracilibacillus</taxon>
    </lineage>
</organism>
<keyword evidence="4" id="KW-1185">Reference proteome</keyword>
<dbReference type="InterPro" id="IPR029046">
    <property type="entry name" value="LolA/LolB/LppX"/>
</dbReference>
<gene>
    <name evidence="3" type="ORF">F9U64_09585</name>
</gene>
<keyword evidence="1" id="KW-0732">Signal</keyword>
<dbReference type="EMBL" id="WEID01000047">
    <property type="protein sequence ID" value="KAB8136752.1"/>
    <property type="molecule type" value="Genomic_DNA"/>
</dbReference>
<dbReference type="Proteomes" id="UP000480246">
    <property type="component" value="Unassembled WGS sequence"/>
</dbReference>
<feature type="domain" description="Uncharacterized protein TP-0789" evidence="2">
    <location>
        <begin position="117"/>
        <end position="202"/>
    </location>
</feature>
<proteinExistence type="predicted"/>
<keyword evidence="3" id="KW-0449">Lipoprotein</keyword>
<dbReference type="Pfam" id="PF17131">
    <property type="entry name" value="LolA_like"/>
    <property type="match status" value="1"/>
</dbReference>
<dbReference type="AlphaFoldDB" id="A0A7C8GUD2"/>
<feature type="chain" id="PRO_5039092735" evidence="1">
    <location>
        <begin position="22"/>
        <end position="359"/>
    </location>
</feature>
<evidence type="ECO:0000313" key="3">
    <source>
        <dbReference type="EMBL" id="KAB8136752.1"/>
    </source>
</evidence>
<dbReference type="InterPro" id="IPR052944">
    <property type="entry name" value="Sporulation_related"/>
</dbReference>
<evidence type="ECO:0000313" key="4">
    <source>
        <dbReference type="Proteomes" id="UP000480246"/>
    </source>
</evidence>
<dbReference type="Gene3D" id="2.50.20.10">
    <property type="entry name" value="Lipoprotein localisation LolA/LolB/LppX"/>
    <property type="match status" value="1"/>
</dbReference>
<feature type="signal peptide" evidence="1">
    <location>
        <begin position="1"/>
        <end position="21"/>
    </location>
</feature>